<dbReference type="Proteomes" id="UP000607653">
    <property type="component" value="Unassembled WGS sequence"/>
</dbReference>
<keyword evidence="2" id="KW-1185">Reference proteome</keyword>
<evidence type="ECO:0000313" key="1">
    <source>
        <dbReference type="EMBL" id="DAD19677.1"/>
    </source>
</evidence>
<reference evidence="1 2" key="1">
    <citation type="journal article" date="2020" name="Mol. Biol. Evol.">
        <title>Distinct Expression and Methylation Patterns for Genes with Different Fates following a Single Whole-Genome Duplication in Flowering Plants.</title>
        <authorList>
            <person name="Shi T."/>
            <person name="Rahmani R.S."/>
            <person name="Gugger P.F."/>
            <person name="Wang M."/>
            <person name="Li H."/>
            <person name="Zhang Y."/>
            <person name="Li Z."/>
            <person name="Wang Q."/>
            <person name="Van de Peer Y."/>
            <person name="Marchal K."/>
            <person name="Chen J."/>
        </authorList>
    </citation>
    <scope>NUCLEOTIDE SEQUENCE [LARGE SCALE GENOMIC DNA]</scope>
    <source>
        <tissue evidence="1">Leaf</tissue>
    </source>
</reference>
<name>A0A822XHG5_NELNU</name>
<comment type="caution">
    <text evidence="1">The sequence shown here is derived from an EMBL/GenBank/DDBJ whole genome shotgun (WGS) entry which is preliminary data.</text>
</comment>
<proteinExistence type="predicted"/>
<evidence type="ECO:0000313" key="2">
    <source>
        <dbReference type="Proteomes" id="UP000607653"/>
    </source>
</evidence>
<dbReference type="AlphaFoldDB" id="A0A822XHG5"/>
<gene>
    <name evidence="1" type="ORF">HUJ06_021140</name>
</gene>
<sequence length="77" mass="8916">MKVYCARSEYRFQIASLISSPQKFMPSFNVDNIIGSIKQWLSLPWMPITYMGITLDMNSENSKTESDFCTELIKILN</sequence>
<dbReference type="EMBL" id="DUZY01000001">
    <property type="protein sequence ID" value="DAD19677.1"/>
    <property type="molecule type" value="Genomic_DNA"/>
</dbReference>
<organism evidence="1 2">
    <name type="scientific">Nelumbo nucifera</name>
    <name type="common">Sacred lotus</name>
    <dbReference type="NCBI Taxonomy" id="4432"/>
    <lineage>
        <taxon>Eukaryota</taxon>
        <taxon>Viridiplantae</taxon>
        <taxon>Streptophyta</taxon>
        <taxon>Embryophyta</taxon>
        <taxon>Tracheophyta</taxon>
        <taxon>Spermatophyta</taxon>
        <taxon>Magnoliopsida</taxon>
        <taxon>Proteales</taxon>
        <taxon>Nelumbonaceae</taxon>
        <taxon>Nelumbo</taxon>
    </lineage>
</organism>
<accession>A0A822XHG5</accession>
<protein>
    <submittedName>
        <fullName evidence="1">Uncharacterized protein</fullName>
    </submittedName>
</protein>